<reference evidence="2 3" key="1">
    <citation type="submission" date="2017-01" db="EMBL/GenBank/DDBJ databases">
        <authorList>
            <person name="Mah S.A."/>
            <person name="Swanson W.J."/>
            <person name="Moy G.W."/>
            <person name="Vacquier V.D."/>
        </authorList>
    </citation>
    <scope>NUCLEOTIDE SEQUENCE [LARGE SCALE GENOMIC DNA]</scope>
    <source>
        <strain evidence="2 3">DSM 21219</strain>
    </source>
</reference>
<dbReference type="SUPFAM" id="SSF51294">
    <property type="entry name" value="Hedgehog/intein (Hint) domain"/>
    <property type="match status" value="1"/>
</dbReference>
<dbReference type="Pfam" id="PF13403">
    <property type="entry name" value="Hint_2"/>
    <property type="match status" value="1"/>
</dbReference>
<dbReference type="OrthoDB" id="6305173at2"/>
<proteinExistence type="predicted"/>
<dbReference type="Gene3D" id="2.170.16.10">
    <property type="entry name" value="Hedgehog/Intein (Hint) domain"/>
    <property type="match status" value="1"/>
</dbReference>
<dbReference type="RefSeq" id="WP_143733033.1">
    <property type="nucleotide sequence ID" value="NZ_FTPS01000001.1"/>
</dbReference>
<protein>
    <submittedName>
        <fullName evidence="2">Hint domain-containing protein</fullName>
    </submittedName>
</protein>
<dbReference type="EMBL" id="FTPS01000001">
    <property type="protein sequence ID" value="SIT83081.1"/>
    <property type="molecule type" value="Genomic_DNA"/>
</dbReference>
<evidence type="ECO:0000313" key="2">
    <source>
        <dbReference type="EMBL" id="SIT83081.1"/>
    </source>
</evidence>
<sequence length="294" mass="32073">MVVAFVDARFAVRVPDETGDVTVQELDGLLMQTGTGDLFFAPKPETAADWAGISAITGIEVIAAAPFENTHFIPIISYRVTGLNEDAICFGRGALIRTPAGDTPVEELKPGDLVLTRDHGLQAVRWVGSRRLCAAELALFPRLRPIRIAAGALGEGLPRLDLVVSPQHRILIRSRIALRMFGAPEVLVAARQLLALEGVETDHGAEEVEYFHLLFARHEVIFANGCEAESLFTGREALRMAGRQAVAEILALFPELREPGQPPSSARPIPPGRAVRGMIRRHIRNHQPLLSRIS</sequence>
<evidence type="ECO:0000313" key="3">
    <source>
        <dbReference type="Proteomes" id="UP000192455"/>
    </source>
</evidence>
<evidence type="ECO:0000259" key="1">
    <source>
        <dbReference type="Pfam" id="PF13403"/>
    </source>
</evidence>
<feature type="domain" description="Hedgehog/Intein (Hint)" evidence="1">
    <location>
        <begin position="88"/>
        <end position="234"/>
    </location>
</feature>
<name>A0A1R3WY42_9RHOB</name>
<organism evidence="2 3">
    <name type="scientific">Pontibaca methylaminivorans</name>
    <dbReference type="NCBI Taxonomy" id="515897"/>
    <lineage>
        <taxon>Bacteria</taxon>
        <taxon>Pseudomonadati</taxon>
        <taxon>Pseudomonadota</taxon>
        <taxon>Alphaproteobacteria</taxon>
        <taxon>Rhodobacterales</taxon>
        <taxon>Roseobacteraceae</taxon>
        <taxon>Pontibaca</taxon>
    </lineage>
</organism>
<keyword evidence="3" id="KW-1185">Reference proteome</keyword>
<dbReference type="AlphaFoldDB" id="A0A1R3WY42"/>
<gene>
    <name evidence="2" type="ORF">SAMN05421849_1837</name>
</gene>
<dbReference type="Proteomes" id="UP000192455">
    <property type="component" value="Unassembled WGS sequence"/>
</dbReference>
<dbReference type="STRING" id="515897.SAMN05421849_1837"/>
<dbReference type="InterPro" id="IPR028992">
    <property type="entry name" value="Hedgehog/Intein_dom"/>
</dbReference>
<dbReference type="InterPro" id="IPR036844">
    <property type="entry name" value="Hint_dom_sf"/>
</dbReference>
<accession>A0A1R3WY42</accession>